<reference evidence="3" key="1">
    <citation type="submission" date="2012-04" db="EMBL/GenBank/DDBJ databases">
        <title>The Genome Sequence of Fusarium oxysporum melonis.</title>
        <authorList>
            <consortium name="The Broad Institute Genome Sequencing Platform"/>
            <person name="Ma L.-J."/>
            <person name="Gale L.R."/>
            <person name="Schwartz D.C."/>
            <person name="Zhou S."/>
            <person name="Corby-Kistler H."/>
            <person name="Young S.K."/>
            <person name="Zeng Q."/>
            <person name="Gargeya S."/>
            <person name="Fitzgerald M."/>
            <person name="Haas B."/>
            <person name="Abouelleil A."/>
            <person name="Alvarado L."/>
            <person name="Arachchi H.M."/>
            <person name="Berlin A."/>
            <person name="Brown A."/>
            <person name="Chapman S.B."/>
            <person name="Chen Z."/>
            <person name="Dunbar C."/>
            <person name="Freedman E."/>
            <person name="Gearin G."/>
            <person name="Goldberg J."/>
            <person name="Griggs A."/>
            <person name="Gujja S."/>
            <person name="Heiman D."/>
            <person name="Howarth C."/>
            <person name="Larson L."/>
            <person name="Lui A."/>
            <person name="MacDonald P.J.P."/>
            <person name="Montmayeur A."/>
            <person name="Murphy C."/>
            <person name="Neiman D."/>
            <person name="Pearson M."/>
            <person name="Priest M."/>
            <person name="Roberts A."/>
            <person name="Saif S."/>
            <person name="Shea T."/>
            <person name="Shenoy N."/>
            <person name="Sisk P."/>
            <person name="Stolte C."/>
            <person name="Sykes S."/>
            <person name="Wortman J."/>
            <person name="Nusbaum C."/>
            <person name="Birren B."/>
        </authorList>
    </citation>
    <scope>NUCLEOTIDE SEQUENCE</scope>
    <source>
        <strain evidence="3">26406</strain>
    </source>
</reference>
<dbReference type="SUPFAM" id="SSF57701">
    <property type="entry name" value="Zn2/Cys6 DNA-binding domain"/>
    <property type="match status" value="1"/>
</dbReference>
<dbReference type="PROSITE" id="PS50048">
    <property type="entry name" value="ZN2_CY6_FUNGAL_2"/>
    <property type="match status" value="1"/>
</dbReference>
<accession>W9ZX58</accession>
<dbReference type="HOGENOM" id="CLU_024934_5_1_1"/>
<dbReference type="PROSITE" id="PS00463">
    <property type="entry name" value="ZN2_CY6_FUNGAL_1"/>
    <property type="match status" value="1"/>
</dbReference>
<gene>
    <name evidence="3" type="ORF">FOMG_17693</name>
</gene>
<dbReference type="Gene3D" id="4.10.240.10">
    <property type="entry name" value="Zn(2)-C6 fungal-type DNA-binding domain"/>
    <property type="match status" value="1"/>
</dbReference>
<dbReference type="EMBL" id="JH659389">
    <property type="protein sequence ID" value="EXK25656.1"/>
    <property type="molecule type" value="Genomic_DNA"/>
</dbReference>
<evidence type="ECO:0000256" key="1">
    <source>
        <dbReference type="ARBA" id="ARBA00023242"/>
    </source>
</evidence>
<dbReference type="GO" id="GO:0001228">
    <property type="term" value="F:DNA-binding transcription activator activity, RNA polymerase II-specific"/>
    <property type="evidence" value="ECO:0007669"/>
    <property type="project" value="TreeGrafter"/>
</dbReference>
<dbReference type="GO" id="GO:0008270">
    <property type="term" value="F:zinc ion binding"/>
    <property type="evidence" value="ECO:0007669"/>
    <property type="project" value="InterPro"/>
</dbReference>
<dbReference type="AlphaFoldDB" id="W9ZX58"/>
<feature type="domain" description="Zn(2)-C6 fungal-type" evidence="2">
    <location>
        <begin position="13"/>
        <end position="43"/>
    </location>
</feature>
<proteinExistence type="predicted"/>
<dbReference type="SMART" id="SM00066">
    <property type="entry name" value="GAL4"/>
    <property type="match status" value="1"/>
</dbReference>
<dbReference type="PANTHER" id="PTHR47784">
    <property type="entry name" value="STEROL UPTAKE CONTROL PROTEIN 2"/>
    <property type="match status" value="1"/>
</dbReference>
<dbReference type="Pfam" id="PF00172">
    <property type="entry name" value="Zn_clus"/>
    <property type="match status" value="1"/>
</dbReference>
<dbReference type="InterPro" id="IPR053157">
    <property type="entry name" value="Sterol_Uptake_Regulator"/>
</dbReference>
<evidence type="ECO:0000259" key="2">
    <source>
        <dbReference type="PROSITE" id="PS50048"/>
    </source>
</evidence>
<dbReference type="Proteomes" id="UP000030703">
    <property type="component" value="Unassembled WGS sequence"/>
</dbReference>
<organism evidence="3">
    <name type="scientific">Fusarium oxysporum f. sp. melonis 26406</name>
    <dbReference type="NCBI Taxonomy" id="1089452"/>
    <lineage>
        <taxon>Eukaryota</taxon>
        <taxon>Fungi</taxon>
        <taxon>Dikarya</taxon>
        <taxon>Ascomycota</taxon>
        <taxon>Pezizomycotina</taxon>
        <taxon>Sordariomycetes</taxon>
        <taxon>Hypocreomycetidae</taxon>
        <taxon>Hypocreales</taxon>
        <taxon>Nectriaceae</taxon>
        <taxon>Fusarium</taxon>
        <taxon>Fusarium oxysporum species complex</taxon>
    </lineage>
</organism>
<reference evidence="3" key="2">
    <citation type="submission" date="2012-05" db="EMBL/GenBank/DDBJ databases">
        <title>Annotation of the Genome Sequence of Fusarium oxysporum f. sp. melonis 26406.</title>
        <authorList>
            <consortium name="The Broad Institute Genomics Platform"/>
            <person name="Ma L.-J."/>
            <person name="Corby-Kistler H."/>
            <person name="Broz K."/>
            <person name="Gale L.R."/>
            <person name="Jonkers W."/>
            <person name="O'Donnell K."/>
            <person name="Ploetz R."/>
            <person name="Steinberg C."/>
            <person name="Schwartz D.C."/>
            <person name="VanEtten H."/>
            <person name="Zhou S."/>
            <person name="Young S.K."/>
            <person name="Zeng Q."/>
            <person name="Gargeya S."/>
            <person name="Fitzgerald M."/>
            <person name="Abouelleil A."/>
            <person name="Alvarado L."/>
            <person name="Chapman S.B."/>
            <person name="Gainer-Dewar J."/>
            <person name="Goldberg J."/>
            <person name="Griggs A."/>
            <person name="Gujja S."/>
            <person name="Hansen M."/>
            <person name="Howarth C."/>
            <person name="Imamovic A."/>
            <person name="Ireland A."/>
            <person name="Larimer J."/>
            <person name="McCowan C."/>
            <person name="Murphy C."/>
            <person name="Pearson M."/>
            <person name="Poon T.W."/>
            <person name="Priest M."/>
            <person name="Roberts A."/>
            <person name="Saif S."/>
            <person name="Shea T."/>
            <person name="Sykes S."/>
            <person name="Wortman J."/>
            <person name="Nusbaum C."/>
            <person name="Birren B."/>
        </authorList>
    </citation>
    <scope>NUCLEOTIDE SEQUENCE</scope>
    <source>
        <strain evidence="3">26406</strain>
    </source>
</reference>
<dbReference type="PANTHER" id="PTHR47784:SF14">
    <property type="entry name" value="ZN(II)2CYS6 TRANSCRIPTION FACTOR (EUROFUNG)"/>
    <property type="match status" value="1"/>
</dbReference>
<protein>
    <recommendedName>
        <fullName evidence="2">Zn(2)-C6 fungal-type domain-containing protein</fullName>
    </recommendedName>
</protein>
<dbReference type="CDD" id="cd00067">
    <property type="entry name" value="GAL4"/>
    <property type="match status" value="1"/>
</dbReference>
<sequence>MPIKRPHKKSRNGCDTCRRRRVKCDERFPRCGICSNRGEDCTFTRRAINPIASTTSPETAYLPTIGSPVSTSEACQEADASSVCVRQLRTKQDLSELSLMHHWCTKAYRVTATEHAEILLQDTVNEGFRHAYLLDIVFALTSFHLATDSHDEVDAERHVKIALQYQSRSVIEMGKVLQEVNGDSCNAIVMASILNLFCTLVCPLLESAPDNKAGLAANAILGVTRYFRGIGFLMEQNMNSIKQGPFAKIFGEPSTVQPGPPTGDSAEDLQRLRRWMLMRIAPEHPLLGVFSDELESLEHILTKTHGRSVFEWIARARVDFFQALKQGEEAAIAITMYWAVLTNRLEGTWWAEYAGRRIVEDLSSQHNDFTNGWKELCQWCRHQVGVIDADDEGQDV</sequence>
<evidence type="ECO:0000313" key="3">
    <source>
        <dbReference type="EMBL" id="EXK25656.1"/>
    </source>
</evidence>
<dbReference type="VEuPathDB" id="FungiDB:FOMG_17693"/>
<dbReference type="InterPro" id="IPR036864">
    <property type="entry name" value="Zn2-C6_fun-type_DNA-bd_sf"/>
</dbReference>
<name>W9ZX58_FUSOX</name>
<keyword evidence="1" id="KW-0539">Nucleus</keyword>
<dbReference type="InterPro" id="IPR001138">
    <property type="entry name" value="Zn2Cys6_DnaBD"/>
</dbReference>